<evidence type="ECO:0000256" key="1">
    <source>
        <dbReference type="ARBA" id="ARBA00005953"/>
    </source>
</evidence>
<evidence type="ECO:0000256" key="2">
    <source>
        <dbReference type="ARBA" id="ARBA00022801"/>
    </source>
</evidence>
<dbReference type="OrthoDB" id="9808429at2"/>
<dbReference type="PANTHER" id="PTHR31793:SF37">
    <property type="entry name" value="ACYL-COA THIOESTER HYDROLASE YBGC"/>
    <property type="match status" value="1"/>
</dbReference>
<dbReference type="Gene3D" id="3.10.129.10">
    <property type="entry name" value="Hotdog Thioesterase"/>
    <property type="match status" value="1"/>
</dbReference>
<proteinExistence type="inferred from homology"/>
<dbReference type="CDD" id="cd00586">
    <property type="entry name" value="4HBT"/>
    <property type="match status" value="1"/>
</dbReference>
<evidence type="ECO:0000313" key="4">
    <source>
        <dbReference type="Proteomes" id="UP000253918"/>
    </source>
</evidence>
<comment type="similarity">
    <text evidence="1">Belongs to the 4-hydroxybenzoyl-CoA thioesterase family.</text>
</comment>
<dbReference type="SUPFAM" id="SSF54637">
    <property type="entry name" value="Thioesterase/thiol ester dehydrase-isomerase"/>
    <property type="match status" value="1"/>
</dbReference>
<dbReference type="EMBL" id="QQNB01000009">
    <property type="protein sequence ID" value="RDE04145.1"/>
    <property type="molecule type" value="Genomic_DNA"/>
</dbReference>
<dbReference type="NCBIfam" id="TIGR00051">
    <property type="entry name" value="YbgC/FadM family acyl-CoA thioesterase"/>
    <property type="match status" value="1"/>
</dbReference>
<organism evidence="3 4">
    <name type="scientific">Sphingomonas aracearum</name>
    <dbReference type="NCBI Taxonomy" id="2283317"/>
    <lineage>
        <taxon>Bacteria</taxon>
        <taxon>Pseudomonadati</taxon>
        <taxon>Pseudomonadota</taxon>
        <taxon>Alphaproteobacteria</taxon>
        <taxon>Sphingomonadales</taxon>
        <taxon>Sphingomonadaceae</taxon>
        <taxon>Sphingomonas</taxon>
    </lineage>
</organism>
<protein>
    <submittedName>
        <fullName evidence="3">Thioesterase</fullName>
    </submittedName>
</protein>
<keyword evidence="4" id="KW-1185">Reference proteome</keyword>
<dbReference type="InterPro" id="IPR029069">
    <property type="entry name" value="HotDog_dom_sf"/>
</dbReference>
<dbReference type="Pfam" id="PF13279">
    <property type="entry name" value="4HBT_2"/>
    <property type="match status" value="1"/>
</dbReference>
<dbReference type="InterPro" id="IPR008272">
    <property type="entry name" value="HB-CoA_thioesterase_AS"/>
</dbReference>
<dbReference type="RefSeq" id="WP_114689067.1">
    <property type="nucleotide sequence ID" value="NZ_QQNB01000009.1"/>
</dbReference>
<dbReference type="AlphaFoldDB" id="A0A369VR53"/>
<dbReference type="Proteomes" id="UP000253918">
    <property type="component" value="Unassembled WGS sequence"/>
</dbReference>
<reference evidence="3 4" key="1">
    <citation type="submission" date="2018-07" db="EMBL/GenBank/DDBJ databases">
        <title>a novel species of Sphingomonas isolated from the rhizosphere soil of Araceae plant.</title>
        <authorList>
            <person name="Zhiyong W."/>
            <person name="Qinglan Z."/>
            <person name="Zhiwei F."/>
            <person name="Ding X."/>
            <person name="Gejiao W."/>
            <person name="Shixue Z."/>
        </authorList>
    </citation>
    <scope>NUCLEOTIDE SEQUENCE [LARGE SCALE GENOMIC DNA]</scope>
    <source>
        <strain evidence="3 4">WZY 27</strain>
    </source>
</reference>
<dbReference type="InterPro" id="IPR050563">
    <property type="entry name" value="4-hydroxybenzoyl-CoA_TE"/>
</dbReference>
<dbReference type="InterPro" id="IPR006684">
    <property type="entry name" value="YbgC/YbaW"/>
</dbReference>
<dbReference type="PANTHER" id="PTHR31793">
    <property type="entry name" value="4-HYDROXYBENZOYL-COA THIOESTERASE FAMILY MEMBER"/>
    <property type="match status" value="1"/>
</dbReference>
<sequence>MIEQSGTDVIAASGRFDGKIHDFPVRVYFEDTDLSGVVYHANYLRYPDRARADMLELAGIEHAASARLGDAAYAVISADLRYHSPARLNDLLVVSSTLIGLRRVDVRVAHRIRRGDVTLFTAEVTLALLSSSGRPVRHPAD</sequence>
<keyword evidence="2" id="KW-0378">Hydrolase</keyword>
<evidence type="ECO:0000313" key="3">
    <source>
        <dbReference type="EMBL" id="RDE04145.1"/>
    </source>
</evidence>
<accession>A0A369VR53</accession>
<dbReference type="PROSITE" id="PS01328">
    <property type="entry name" value="4HBCOA_THIOESTERASE"/>
    <property type="match status" value="1"/>
</dbReference>
<gene>
    <name evidence="3" type="ORF">DVW87_17590</name>
</gene>
<dbReference type="PIRSF" id="PIRSF003230">
    <property type="entry name" value="YbgC"/>
    <property type="match status" value="1"/>
</dbReference>
<dbReference type="GO" id="GO:0047617">
    <property type="term" value="F:fatty acyl-CoA hydrolase activity"/>
    <property type="evidence" value="ECO:0007669"/>
    <property type="project" value="TreeGrafter"/>
</dbReference>
<comment type="caution">
    <text evidence="3">The sequence shown here is derived from an EMBL/GenBank/DDBJ whole genome shotgun (WGS) entry which is preliminary data.</text>
</comment>
<name>A0A369VR53_9SPHN</name>